<dbReference type="InterPro" id="IPR044398">
    <property type="entry name" value="Globin-sensor_dom"/>
</dbReference>
<comment type="subcellular location">
    <subcellularLocation>
        <location evidence="1">Cell inner membrane</location>
        <topology evidence="1">Multi-pass membrane protein</topology>
    </subcellularLocation>
</comment>
<dbReference type="Gene3D" id="1.10.490.10">
    <property type="entry name" value="Globins"/>
    <property type="match status" value="1"/>
</dbReference>
<dbReference type="GO" id="GO:0005886">
    <property type="term" value="C:plasma membrane"/>
    <property type="evidence" value="ECO:0007669"/>
    <property type="project" value="UniProtKB-SubCell"/>
</dbReference>
<dbReference type="PANTHER" id="PTHR32089:SF112">
    <property type="entry name" value="LYSOZYME-LIKE PROTEIN-RELATED"/>
    <property type="match status" value="1"/>
</dbReference>
<dbReference type="GO" id="GO:0006935">
    <property type="term" value="P:chemotaxis"/>
    <property type="evidence" value="ECO:0007669"/>
    <property type="project" value="InterPro"/>
</dbReference>
<feature type="domain" description="Methyl-accepting transducer" evidence="5">
    <location>
        <begin position="162"/>
        <end position="412"/>
    </location>
</feature>
<dbReference type="PRINTS" id="PR00260">
    <property type="entry name" value="CHEMTRNSDUCR"/>
</dbReference>
<dbReference type="EMBL" id="MLJW01000179">
    <property type="protein sequence ID" value="OIQ94797.1"/>
    <property type="molecule type" value="Genomic_DNA"/>
</dbReference>
<evidence type="ECO:0000313" key="7">
    <source>
        <dbReference type="EMBL" id="OIQ94797.1"/>
    </source>
</evidence>
<dbReference type="Pfam" id="PF00015">
    <property type="entry name" value="MCPsignal"/>
    <property type="match status" value="1"/>
</dbReference>
<name>A0A1J5S389_9ZZZZ</name>
<evidence type="ECO:0000256" key="3">
    <source>
        <dbReference type="ARBA" id="ARBA00023224"/>
    </source>
</evidence>
<dbReference type="GO" id="GO:0019825">
    <property type="term" value="F:oxygen binding"/>
    <property type="evidence" value="ECO:0007669"/>
    <property type="project" value="InterPro"/>
</dbReference>
<evidence type="ECO:0000259" key="6">
    <source>
        <dbReference type="PROSITE" id="PS50192"/>
    </source>
</evidence>
<dbReference type="CDD" id="cd01068">
    <property type="entry name" value="globin_sensor"/>
    <property type="match status" value="1"/>
</dbReference>
<accession>A0A1J5S389</accession>
<comment type="similarity">
    <text evidence="4">Belongs to the methyl-accepting chemotaxis (MCP) protein family.</text>
</comment>
<evidence type="ECO:0000256" key="1">
    <source>
        <dbReference type="ARBA" id="ARBA00004429"/>
    </source>
</evidence>
<dbReference type="Gene3D" id="1.10.287.950">
    <property type="entry name" value="Methyl-accepting chemotaxis protein"/>
    <property type="match status" value="1"/>
</dbReference>
<evidence type="ECO:0000259" key="5">
    <source>
        <dbReference type="PROSITE" id="PS50111"/>
    </source>
</evidence>
<keyword evidence="2" id="KW-0997">Cell inner membrane</keyword>
<dbReference type="GO" id="GO:0007165">
    <property type="term" value="P:signal transduction"/>
    <property type="evidence" value="ECO:0007669"/>
    <property type="project" value="UniProtKB-KW"/>
</dbReference>
<comment type="caution">
    <text evidence="7">The sequence shown here is derived from an EMBL/GenBank/DDBJ whole genome shotgun (WGS) entry which is preliminary data.</text>
</comment>
<dbReference type="GO" id="GO:0004888">
    <property type="term" value="F:transmembrane signaling receptor activity"/>
    <property type="evidence" value="ECO:0007669"/>
    <property type="project" value="InterPro"/>
</dbReference>
<sequence length="450" mass="47415">MSFTTDRLRRLESMKIDERMREVLRSISPIIRSNIDKTIENAYRHFLGYPEVAAAYQGTGLTEAVAAQRSHWLDEIFPADFSDSQILKGVELFRRRQLAGLELRWYFVFYADLLRGFQATLAPHFRKKPDALVEAMNAISTVLLLDLEIAAAAFMQGSEEDAAAFIKNSAEDMQARVGQLGQKVEDAASGLRGAAQTMAQAAGSTLEQAAQADGASQESEAGIQAAASATEELASSIHEIGRQASDSSQMVAEAVNEAERANARVGELAEAAGKIGEVVKLIADIASQTNLLALNATIEAARAGEAGKGFAVVAGEVKNLANQTGKATSDISAQVAAVQDGTREAVTAIHSIGATIGRISEISSAIAAAVEEQGAATQEISRSVQQAASGGAMVHRSISGVRDSAQGSQQTAAGLLSGADTLVAGVQDLQRELGGLSGEVARFLEQTRKK</sequence>
<dbReference type="GO" id="GO:0020037">
    <property type="term" value="F:heme binding"/>
    <property type="evidence" value="ECO:0007669"/>
    <property type="project" value="InterPro"/>
</dbReference>
<dbReference type="PROSITE" id="PS50111">
    <property type="entry name" value="CHEMOTAXIS_TRANSDUC_2"/>
    <property type="match status" value="1"/>
</dbReference>
<dbReference type="PANTHER" id="PTHR32089">
    <property type="entry name" value="METHYL-ACCEPTING CHEMOTAXIS PROTEIN MCPB"/>
    <property type="match status" value="1"/>
</dbReference>
<dbReference type="AlphaFoldDB" id="A0A1J5S389"/>
<dbReference type="InterPro" id="IPR009050">
    <property type="entry name" value="Globin-like_sf"/>
</dbReference>
<dbReference type="SUPFAM" id="SSF58104">
    <property type="entry name" value="Methyl-accepting chemotaxis protein (MCP) signaling domain"/>
    <property type="match status" value="1"/>
</dbReference>
<feature type="domain" description="T-SNARE coiled-coil homology" evidence="6">
    <location>
        <begin position="339"/>
        <end position="401"/>
    </location>
</feature>
<proteinExistence type="inferred from homology"/>
<keyword evidence="3" id="KW-0807">Transducer</keyword>
<dbReference type="InterPro" id="IPR004089">
    <property type="entry name" value="MCPsignal_dom"/>
</dbReference>
<dbReference type="InterPro" id="IPR012292">
    <property type="entry name" value="Globin/Proto"/>
</dbReference>
<evidence type="ECO:0000256" key="2">
    <source>
        <dbReference type="ARBA" id="ARBA00022519"/>
    </source>
</evidence>
<keyword evidence="2" id="KW-0472">Membrane</keyword>
<reference evidence="7" key="1">
    <citation type="submission" date="2016-10" db="EMBL/GenBank/DDBJ databases">
        <title>Sequence of Gallionella enrichment culture.</title>
        <authorList>
            <person name="Poehlein A."/>
            <person name="Muehling M."/>
            <person name="Daniel R."/>
        </authorList>
    </citation>
    <scope>NUCLEOTIDE SEQUENCE</scope>
</reference>
<dbReference type="InterPro" id="IPR004090">
    <property type="entry name" value="Chemotax_Me-accpt_rcpt"/>
</dbReference>
<organism evidence="7">
    <name type="scientific">mine drainage metagenome</name>
    <dbReference type="NCBI Taxonomy" id="410659"/>
    <lineage>
        <taxon>unclassified sequences</taxon>
        <taxon>metagenomes</taxon>
        <taxon>ecological metagenomes</taxon>
    </lineage>
</organism>
<keyword evidence="2" id="KW-1003">Cell membrane</keyword>
<evidence type="ECO:0000256" key="4">
    <source>
        <dbReference type="ARBA" id="ARBA00029447"/>
    </source>
</evidence>
<dbReference type="SMART" id="SM00283">
    <property type="entry name" value="MA"/>
    <property type="match status" value="1"/>
</dbReference>
<gene>
    <name evidence="7" type="primary">mcpS_3</name>
    <name evidence="7" type="ORF">GALL_232530</name>
</gene>
<dbReference type="InterPro" id="IPR039379">
    <property type="entry name" value="Protoglobin_sensor_dom"/>
</dbReference>
<dbReference type="SUPFAM" id="SSF46458">
    <property type="entry name" value="Globin-like"/>
    <property type="match status" value="1"/>
</dbReference>
<dbReference type="InterPro" id="IPR000727">
    <property type="entry name" value="T_SNARE_dom"/>
</dbReference>
<dbReference type="Pfam" id="PF11563">
    <property type="entry name" value="Protoglobin"/>
    <property type="match status" value="1"/>
</dbReference>
<dbReference type="PROSITE" id="PS50192">
    <property type="entry name" value="T_SNARE"/>
    <property type="match status" value="1"/>
</dbReference>
<protein>
    <submittedName>
        <fullName evidence="7">Methyl-accepting chemotaxis protein McpS</fullName>
    </submittedName>
</protein>